<dbReference type="Pfam" id="PF01255">
    <property type="entry name" value="Prenyltransf"/>
    <property type="match status" value="1"/>
</dbReference>
<feature type="active site" evidence="2">
    <location>
        <position position="26"/>
    </location>
</feature>
<feature type="binding site" evidence="2">
    <location>
        <position position="26"/>
    </location>
    <ligand>
        <name>Mg(2+)</name>
        <dbReference type="ChEBI" id="CHEBI:18420"/>
    </ligand>
</feature>
<name>A0A4P8XXH5_9FIRM</name>
<keyword evidence="2" id="KW-0460">Magnesium</keyword>
<feature type="binding site" evidence="2">
    <location>
        <position position="213"/>
    </location>
    <ligand>
        <name>Mg(2+)</name>
        <dbReference type="ChEBI" id="CHEBI:18420"/>
    </ligand>
</feature>
<feature type="binding site" evidence="2">
    <location>
        <position position="194"/>
    </location>
    <ligand>
        <name>substrate</name>
    </ligand>
</feature>
<feature type="binding site" evidence="2">
    <location>
        <position position="31"/>
    </location>
    <ligand>
        <name>substrate</name>
    </ligand>
</feature>
<evidence type="ECO:0000256" key="2">
    <source>
        <dbReference type="HAMAP-Rule" id="MF_01139"/>
    </source>
</evidence>
<comment type="similarity">
    <text evidence="2">Belongs to the UPP synthase family.</text>
</comment>
<dbReference type="HAMAP" id="MF_01139">
    <property type="entry name" value="ISPT"/>
    <property type="match status" value="1"/>
</dbReference>
<dbReference type="FunFam" id="3.40.1180.10:FF:000001">
    <property type="entry name" value="(2E,6E)-farnesyl-diphosphate-specific ditrans,polycis-undecaprenyl-diphosphate synthase"/>
    <property type="match status" value="1"/>
</dbReference>
<keyword evidence="4" id="KW-1185">Reference proteome</keyword>
<feature type="binding site" evidence="2">
    <location>
        <begin position="71"/>
        <end position="73"/>
    </location>
    <ligand>
        <name>substrate</name>
    </ligand>
</feature>
<dbReference type="InterPro" id="IPR001441">
    <property type="entry name" value="UPP_synth-like"/>
</dbReference>
<dbReference type="SUPFAM" id="SSF64005">
    <property type="entry name" value="Undecaprenyl diphosphate synthase"/>
    <property type="match status" value="1"/>
</dbReference>
<evidence type="ECO:0000313" key="3">
    <source>
        <dbReference type="EMBL" id="QCT07885.1"/>
    </source>
</evidence>
<sequence length="246" mass="28374">MALFRKKQEYSIDNIILPEHVGIIMDGNGRWAKKRGLPRSAGHSAGAKNFRKIIRYCSDIGIKYLTMYAFSTENWKRPQDEVDALMKLFKQYLEEALRDFQDDVIKLKFIGDIHGFSEDLQKLMIDAEEGSKDRDGMVLNLAMNYGGRDELVMATKSIAEKVKNGEFSVDDITEDTISNNIYTAGQPDPDLIIRPSGEYRTSNFLLWQSAYSEYVIMDKLWPDFNFDDMNYALIEYAKRNRRFGGV</sequence>
<dbReference type="NCBIfam" id="TIGR00055">
    <property type="entry name" value="uppS"/>
    <property type="match status" value="1"/>
</dbReference>
<proteinExistence type="inferred from homology"/>
<feature type="binding site" evidence="2">
    <location>
        <begin position="200"/>
        <end position="202"/>
    </location>
    <ligand>
        <name>substrate</name>
    </ligand>
</feature>
<evidence type="ECO:0000313" key="4">
    <source>
        <dbReference type="Proteomes" id="UP000301475"/>
    </source>
</evidence>
<keyword evidence="2" id="KW-0479">Metal-binding</keyword>
<feature type="binding site" evidence="2">
    <location>
        <position position="77"/>
    </location>
    <ligand>
        <name>substrate</name>
    </ligand>
</feature>
<comment type="cofactor">
    <cofactor evidence="2">
        <name>Mg(2+)</name>
        <dbReference type="ChEBI" id="CHEBI:18420"/>
    </cofactor>
    <text evidence="2">Binds 2 magnesium ions per subunit.</text>
</comment>
<protein>
    <recommendedName>
        <fullName evidence="2">Isoprenyl transferase</fullName>
        <ecNumber evidence="2">2.5.1.-</ecNumber>
    </recommendedName>
</protein>
<dbReference type="Gene3D" id="3.40.1180.10">
    <property type="entry name" value="Decaprenyl diphosphate synthase-like"/>
    <property type="match status" value="1"/>
</dbReference>
<keyword evidence="1 2" id="KW-0808">Transferase</keyword>
<dbReference type="GO" id="GO:0000287">
    <property type="term" value="F:magnesium ion binding"/>
    <property type="evidence" value="ECO:0007669"/>
    <property type="project" value="UniProtKB-UniRule"/>
</dbReference>
<evidence type="ECO:0000256" key="1">
    <source>
        <dbReference type="ARBA" id="ARBA00022679"/>
    </source>
</evidence>
<dbReference type="RefSeq" id="WP_138157862.1">
    <property type="nucleotide sequence ID" value="NZ_CP039381.1"/>
</dbReference>
<feature type="binding site" evidence="2">
    <location>
        <position position="39"/>
    </location>
    <ligand>
        <name>substrate</name>
    </ligand>
</feature>
<accession>A0A4P8XXH5</accession>
<dbReference type="EMBL" id="CP039381">
    <property type="protein sequence ID" value="QCT07885.1"/>
    <property type="molecule type" value="Genomic_DNA"/>
</dbReference>
<gene>
    <name evidence="3" type="ORF">E5Z56_11200</name>
</gene>
<dbReference type="AlphaFoldDB" id="A0A4P8XXH5"/>
<dbReference type="KEGG" id="ruj:E5Z56_11200"/>
<feature type="active site" description="Proton acceptor" evidence="2">
    <location>
        <position position="74"/>
    </location>
</feature>
<dbReference type="OrthoDB" id="4191603at2"/>
<dbReference type="GO" id="GO:0016094">
    <property type="term" value="P:polyprenol biosynthetic process"/>
    <property type="evidence" value="ECO:0007669"/>
    <property type="project" value="TreeGrafter"/>
</dbReference>
<reference evidence="3 4" key="1">
    <citation type="submission" date="2019-04" db="EMBL/GenBank/DDBJ databases">
        <authorList>
            <person name="Embree M."/>
            <person name="Gaffney J.R."/>
        </authorList>
    </citation>
    <scope>NUCLEOTIDE SEQUENCE [LARGE SCALE GENOMIC DNA]</scope>
    <source>
        <strain evidence="3 4">JE7A12</strain>
    </source>
</reference>
<feature type="binding site" evidence="2">
    <location>
        <begin position="27"/>
        <end position="30"/>
    </location>
    <ligand>
        <name>substrate</name>
    </ligand>
</feature>
<dbReference type="InterPro" id="IPR018520">
    <property type="entry name" value="UPP_synth-like_CS"/>
</dbReference>
<feature type="binding site" evidence="2">
    <location>
        <position position="75"/>
    </location>
    <ligand>
        <name>substrate</name>
    </ligand>
</feature>
<comment type="function">
    <text evidence="2">Catalyzes the condensation of isopentenyl diphosphate (IPP) with allylic pyrophosphates generating different type of terpenoids.</text>
</comment>
<dbReference type="CDD" id="cd00475">
    <property type="entry name" value="Cis_IPPS"/>
    <property type="match status" value="1"/>
</dbReference>
<dbReference type="NCBIfam" id="NF011405">
    <property type="entry name" value="PRK14830.1"/>
    <property type="match status" value="1"/>
</dbReference>
<dbReference type="GO" id="GO:0045547">
    <property type="term" value="F:ditrans,polycis-polyprenyl diphosphate synthase [(2E,6E)-farnesyl diphosphate specific] activity"/>
    <property type="evidence" value="ECO:0007669"/>
    <property type="project" value="TreeGrafter"/>
</dbReference>
<dbReference type="InterPro" id="IPR036424">
    <property type="entry name" value="UPP_synth-like_sf"/>
</dbReference>
<dbReference type="PANTHER" id="PTHR10291">
    <property type="entry name" value="DEHYDRODOLICHYL DIPHOSPHATE SYNTHASE FAMILY MEMBER"/>
    <property type="match status" value="1"/>
</dbReference>
<feature type="binding site" evidence="2">
    <location>
        <position position="43"/>
    </location>
    <ligand>
        <name>substrate</name>
    </ligand>
</feature>
<organism evidence="3 4">
    <name type="scientific">Ruminococcus bovis</name>
    <dbReference type="NCBI Taxonomy" id="2564099"/>
    <lineage>
        <taxon>Bacteria</taxon>
        <taxon>Bacillati</taxon>
        <taxon>Bacillota</taxon>
        <taxon>Clostridia</taxon>
        <taxon>Eubacteriales</taxon>
        <taxon>Oscillospiraceae</taxon>
        <taxon>Ruminococcus</taxon>
    </lineage>
</organism>
<comment type="subunit">
    <text evidence="2">Homodimer.</text>
</comment>
<dbReference type="Proteomes" id="UP000301475">
    <property type="component" value="Chromosome"/>
</dbReference>
<dbReference type="PROSITE" id="PS01066">
    <property type="entry name" value="UPP_SYNTHASE"/>
    <property type="match status" value="1"/>
</dbReference>
<dbReference type="PANTHER" id="PTHR10291:SF0">
    <property type="entry name" value="DEHYDRODOLICHYL DIPHOSPHATE SYNTHASE 2"/>
    <property type="match status" value="1"/>
</dbReference>
<dbReference type="EC" id="2.5.1.-" evidence="2"/>